<dbReference type="Pfam" id="PF01464">
    <property type="entry name" value="SLT"/>
    <property type="match status" value="1"/>
</dbReference>
<dbReference type="Proteomes" id="UP000225464">
    <property type="component" value="Segment"/>
</dbReference>
<reference evidence="2 3" key="1">
    <citation type="submission" date="2016-10" db="EMBL/GenBank/DDBJ databases">
        <title>Antibacterial composition for prophylaxis and treatment of hospital infections (variants), strains of bacteriophages, used for obtaining thereof.</title>
        <authorList>
            <person name="Aleshkin A.V."/>
            <person name="Volozhantsev N.V."/>
            <person name="Verevkin V.V."/>
            <person name="Krasilnikova V.M."/>
            <person name="Myakinina V.P."/>
            <person name="Popova A.V."/>
            <person name="Svetoch E.A."/>
        </authorList>
    </citation>
    <scope>NUCLEOTIDE SEQUENCE [LARGE SCALE GENOMIC DNA]</scope>
    <source>
        <strain evidence="2 3">PA5</strain>
    </source>
</reference>
<dbReference type="Gene3D" id="1.10.530.10">
    <property type="match status" value="1"/>
</dbReference>
<dbReference type="GeneID" id="40073582"/>
<keyword evidence="3" id="KW-1185">Reference proteome</keyword>
<evidence type="ECO:0000313" key="2">
    <source>
        <dbReference type="EMBL" id="APD20788.1"/>
    </source>
</evidence>
<dbReference type="InterPro" id="IPR023346">
    <property type="entry name" value="Lysozyme-like_dom_sf"/>
</dbReference>
<feature type="domain" description="Transglycosylase SLT" evidence="1">
    <location>
        <begin position="20"/>
        <end position="57"/>
    </location>
</feature>
<accession>A0A1J0MI09</accession>
<dbReference type="InterPro" id="IPR008258">
    <property type="entry name" value="Transglycosylase_SLT_dom_1"/>
</dbReference>
<name>A0A1J0MI09_9CAUD</name>
<evidence type="ECO:0000259" key="1">
    <source>
        <dbReference type="Pfam" id="PF01464"/>
    </source>
</evidence>
<dbReference type="SUPFAM" id="SSF53955">
    <property type="entry name" value="Lysozyme-like"/>
    <property type="match status" value="1"/>
</dbReference>
<dbReference type="EMBL" id="KY000082">
    <property type="protein sequence ID" value="APD20788.1"/>
    <property type="molecule type" value="Genomic_DNA"/>
</dbReference>
<protein>
    <submittedName>
        <fullName evidence="2">Internal (Core) protein</fullName>
    </submittedName>
</protein>
<dbReference type="KEGG" id="vg:40073582"/>
<organism evidence="2 3">
    <name type="scientific">Pseudomonas phage PA5</name>
    <dbReference type="NCBI Taxonomy" id="1913570"/>
    <lineage>
        <taxon>Viruses</taxon>
        <taxon>Duplodnaviria</taxon>
        <taxon>Heunggongvirae</taxon>
        <taxon>Uroviricota</taxon>
        <taxon>Caudoviricetes</taxon>
        <taxon>Lindbergviridae</taxon>
        <taxon>Pbunavirus</taxon>
        <taxon>Pbunavirus PA5</taxon>
    </lineage>
</organism>
<evidence type="ECO:0000313" key="3">
    <source>
        <dbReference type="Proteomes" id="UP000225464"/>
    </source>
</evidence>
<dbReference type="RefSeq" id="YP_009597914.1">
    <property type="nucleotide sequence ID" value="NC_041902.1"/>
</dbReference>
<sequence>MFSPQRKAEPINVPSYINDIIKDASKMYNVPELDIKKLIYTESRFNARATSEAGAKGSCS</sequence>
<proteinExistence type="predicted"/>